<dbReference type="EMBL" id="FP929135">
    <property type="protein sequence ID" value="CBX99365.1"/>
    <property type="molecule type" value="Genomic_DNA"/>
</dbReference>
<name>E5A6X0_LEPMJ</name>
<evidence type="ECO:0000313" key="4">
    <source>
        <dbReference type="Proteomes" id="UP000002668"/>
    </source>
</evidence>
<evidence type="ECO:0000256" key="1">
    <source>
        <dbReference type="SAM" id="MobiDB-lite"/>
    </source>
</evidence>
<evidence type="ECO:0000313" key="3">
    <source>
        <dbReference type="EMBL" id="CBX99365.1"/>
    </source>
</evidence>
<feature type="region of interest" description="Disordered" evidence="1">
    <location>
        <begin position="123"/>
        <end position="146"/>
    </location>
</feature>
<dbReference type="eggNOG" id="ENOG502QVPZ">
    <property type="taxonomic scope" value="Eukaryota"/>
</dbReference>
<dbReference type="Pfam" id="PF10433">
    <property type="entry name" value="Beta-prop_RSE1_1st"/>
    <property type="match status" value="1"/>
</dbReference>
<dbReference type="STRING" id="985895.E5A6X0"/>
<sequence>MEHQVQSLVLVDNEWVSRPHDVYHIMAGAHQQDTDMPDAIAKPTAEVPEYGVLSRTLFSTPLIKFVLPANIRHKDHNDVVLVGEDSVQLKEIRDYGQLRHVATKTDFKGARIVAAKVFGDPREVPTTRGTGSPLPRQHVRHRTRRSMTGDEANLLPPEVIVLTLSSRSLMLLWARTAQTGAVTFTHKTIRLPASHSRTDRMGTFLAIDIKRRAMAVAAYDGRFILYKTKSMERWRMDSRTNIDATPIEDERIINIDGNIMHMSFLSSGGGVDDHHVVLLFIVAHQNKTKITCFDWDSRQDLSKAAVRTERVLLDFGMEWTAHTCEGG</sequence>
<dbReference type="VEuPathDB" id="FungiDB:LEMA_P086040.1"/>
<dbReference type="InterPro" id="IPR018846">
    <property type="entry name" value="Beta-prop_RSE1/DDB1/CPSF1_1st"/>
</dbReference>
<organism evidence="3 4">
    <name type="scientific">Leptosphaeria maculans (strain JN3 / isolate v23.1.3 / race Av1-4-5-6-7-8)</name>
    <name type="common">Blackleg fungus</name>
    <name type="synonym">Phoma lingam</name>
    <dbReference type="NCBI Taxonomy" id="985895"/>
    <lineage>
        <taxon>Eukaryota</taxon>
        <taxon>Fungi</taxon>
        <taxon>Dikarya</taxon>
        <taxon>Ascomycota</taxon>
        <taxon>Pezizomycotina</taxon>
        <taxon>Dothideomycetes</taxon>
        <taxon>Pleosporomycetidae</taxon>
        <taxon>Pleosporales</taxon>
        <taxon>Pleosporineae</taxon>
        <taxon>Leptosphaeriaceae</taxon>
        <taxon>Plenodomus</taxon>
        <taxon>Plenodomus lingam/Leptosphaeria maculans species complex</taxon>
    </lineage>
</organism>
<gene>
    <name evidence="3" type="ORF">LEMA_P086040.1</name>
</gene>
<evidence type="ECO:0000259" key="2">
    <source>
        <dbReference type="Pfam" id="PF10433"/>
    </source>
</evidence>
<feature type="domain" description="RSE1/DDB1/CPSF1 first beta-propeller" evidence="2">
    <location>
        <begin position="63"/>
        <end position="300"/>
    </location>
</feature>
<protein>
    <recommendedName>
        <fullName evidence="2">RSE1/DDB1/CPSF1 first beta-propeller domain-containing protein</fullName>
    </recommendedName>
</protein>
<dbReference type="OMA" id="NIDGNIM"/>
<dbReference type="Proteomes" id="UP000002668">
    <property type="component" value="Genome"/>
</dbReference>
<dbReference type="HOGENOM" id="CLU_945098_0_0_1"/>
<reference evidence="4" key="1">
    <citation type="journal article" date="2011" name="Nat. Commun.">
        <title>Effector diversification within compartments of the Leptosphaeria maculans genome affected by Repeat-Induced Point mutations.</title>
        <authorList>
            <person name="Rouxel T."/>
            <person name="Grandaubert J."/>
            <person name="Hane J.K."/>
            <person name="Hoede C."/>
            <person name="van de Wouw A.P."/>
            <person name="Couloux A."/>
            <person name="Dominguez V."/>
            <person name="Anthouard V."/>
            <person name="Bally P."/>
            <person name="Bourras S."/>
            <person name="Cozijnsen A.J."/>
            <person name="Ciuffetti L.M."/>
            <person name="Degrave A."/>
            <person name="Dilmaghani A."/>
            <person name="Duret L."/>
            <person name="Fudal I."/>
            <person name="Goodwin S.B."/>
            <person name="Gout L."/>
            <person name="Glaser N."/>
            <person name="Linglin J."/>
            <person name="Kema G.H.J."/>
            <person name="Lapalu N."/>
            <person name="Lawrence C.B."/>
            <person name="May K."/>
            <person name="Meyer M."/>
            <person name="Ollivier B."/>
            <person name="Poulain J."/>
            <person name="Schoch C.L."/>
            <person name="Simon A."/>
            <person name="Spatafora J.W."/>
            <person name="Stachowiak A."/>
            <person name="Turgeon B.G."/>
            <person name="Tyler B.M."/>
            <person name="Vincent D."/>
            <person name="Weissenbach J."/>
            <person name="Amselem J."/>
            <person name="Quesneville H."/>
            <person name="Oliver R.P."/>
            <person name="Wincker P."/>
            <person name="Balesdent M.-H."/>
            <person name="Howlett B.J."/>
        </authorList>
    </citation>
    <scope>NUCLEOTIDE SEQUENCE [LARGE SCALE GENOMIC DNA]</scope>
    <source>
        <strain evidence="4">JN3 / isolate v23.1.3 / race Av1-4-5-6-7-8</strain>
    </source>
</reference>
<proteinExistence type="predicted"/>
<dbReference type="InParanoid" id="E5A6X0"/>
<dbReference type="InterPro" id="IPR015943">
    <property type="entry name" value="WD40/YVTN_repeat-like_dom_sf"/>
</dbReference>
<keyword evidence="4" id="KW-1185">Reference proteome</keyword>
<dbReference type="AlphaFoldDB" id="E5A6X0"/>
<dbReference type="Gene3D" id="2.130.10.10">
    <property type="entry name" value="YVTN repeat-like/Quinoprotein amine dehydrogenase"/>
    <property type="match status" value="1"/>
</dbReference>
<dbReference type="OrthoDB" id="20774at2759"/>
<accession>E5A6X0</accession>